<dbReference type="EMBL" id="JAEPRE010000331">
    <property type="protein sequence ID" value="KAG2228956.1"/>
    <property type="molecule type" value="Genomic_DNA"/>
</dbReference>
<dbReference type="OrthoDB" id="2217076at2759"/>
<feature type="transmembrane region" description="Helical" evidence="4">
    <location>
        <begin position="231"/>
        <end position="249"/>
    </location>
</feature>
<feature type="compositionally biased region" description="Polar residues" evidence="3">
    <location>
        <begin position="761"/>
        <end position="777"/>
    </location>
</feature>
<comment type="caution">
    <text evidence="5">The sequence shown here is derived from an EMBL/GenBank/DDBJ whole genome shotgun (WGS) entry which is preliminary data.</text>
</comment>
<evidence type="ECO:0000256" key="1">
    <source>
        <dbReference type="ARBA" id="ARBA00022441"/>
    </source>
</evidence>
<keyword evidence="6" id="KW-1185">Reference proteome</keyword>
<feature type="transmembrane region" description="Helical" evidence="4">
    <location>
        <begin position="581"/>
        <end position="605"/>
    </location>
</feature>
<evidence type="ECO:0000313" key="5">
    <source>
        <dbReference type="EMBL" id="KAG2228956.1"/>
    </source>
</evidence>
<reference evidence="5" key="1">
    <citation type="submission" date="2021-01" db="EMBL/GenBank/DDBJ databases">
        <title>Metabolic potential, ecology and presence of endohyphal bacteria is reflected in genomic diversity of Mucoromycotina.</title>
        <authorList>
            <person name="Muszewska A."/>
            <person name="Okrasinska A."/>
            <person name="Steczkiewicz K."/>
            <person name="Drgas O."/>
            <person name="Orlowska M."/>
            <person name="Perlinska-Lenart U."/>
            <person name="Aleksandrzak-Piekarczyk T."/>
            <person name="Szatraj K."/>
            <person name="Zielenkiewicz U."/>
            <person name="Pilsyk S."/>
            <person name="Malc E."/>
            <person name="Mieczkowski P."/>
            <person name="Kruszewska J.S."/>
            <person name="Biernat P."/>
            <person name="Pawlowska J."/>
        </authorList>
    </citation>
    <scope>NUCLEOTIDE SEQUENCE</scope>
    <source>
        <strain evidence="5">WA0000018081</strain>
    </source>
</reference>
<organism evidence="5 6">
    <name type="scientific">Thamnidium elegans</name>
    <dbReference type="NCBI Taxonomy" id="101142"/>
    <lineage>
        <taxon>Eukaryota</taxon>
        <taxon>Fungi</taxon>
        <taxon>Fungi incertae sedis</taxon>
        <taxon>Mucoromycota</taxon>
        <taxon>Mucoromycotina</taxon>
        <taxon>Mucoromycetes</taxon>
        <taxon>Mucorales</taxon>
        <taxon>Mucorineae</taxon>
        <taxon>Mucoraceae</taxon>
        <taxon>Thamnidium</taxon>
    </lineage>
</organism>
<dbReference type="SUPFAM" id="SSF117281">
    <property type="entry name" value="Kelch motif"/>
    <property type="match status" value="1"/>
</dbReference>
<protein>
    <submittedName>
        <fullName evidence="5">Uncharacterized protein</fullName>
    </submittedName>
</protein>
<keyword evidence="4" id="KW-0812">Transmembrane</keyword>
<feature type="compositionally biased region" description="Acidic residues" evidence="3">
    <location>
        <begin position="783"/>
        <end position="793"/>
    </location>
</feature>
<dbReference type="InterPro" id="IPR015915">
    <property type="entry name" value="Kelch-typ_b-propeller"/>
</dbReference>
<keyword evidence="4" id="KW-0472">Membrane</keyword>
<feature type="transmembrane region" description="Helical" evidence="4">
    <location>
        <begin position="286"/>
        <end position="309"/>
    </location>
</feature>
<evidence type="ECO:0000313" key="6">
    <source>
        <dbReference type="Proteomes" id="UP000613177"/>
    </source>
</evidence>
<dbReference type="Pfam" id="PF24681">
    <property type="entry name" value="Kelch_KLHDC2_KLHL20_DRC7"/>
    <property type="match status" value="1"/>
</dbReference>
<keyword evidence="2" id="KW-0677">Repeat</keyword>
<accession>A0A8H7SH55</accession>
<keyword evidence="1" id="KW-0880">Kelch repeat</keyword>
<evidence type="ECO:0000256" key="4">
    <source>
        <dbReference type="SAM" id="Phobius"/>
    </source>
</evidence>
<gene>
    <name evidence="5" type="ORF">INT48_008024</name>
</gene>
<dbReference type="Proteomes" id="UP000613177">
    <property type="component" value="Unassembled WGS sequence"/>
</dbReference>
<dbReference type="PANTHER" id="PTHR46093:SF18">
    <property type="entry name" value="FIBRONECTIN TYPE-III DOMAIN-CONTAINING PROTEIN"/>
    <property type="match status" value="1"/>
</dbReference>
<dbReference type="Gene3D" id="2.120.10.80">
    <property type="entry name" value="Kelch-type beta propeller"/>
    <property type="match status" value="1"/>
</dbReference>
<keyword evidence="4" id="KW-1133">Transmembrane helix</keyword>
<dbReference type="CDD" id="cd12087">
    <property type="entry name" value="TM_EGFR-like"/>
    <property type="match status" value="1"/>
</dbReference>
<dbReference type="AlphaFoldDB" id="A0A8H7SH55"/>
<sequence>MGINIADTSTSNGVEESIYRLVIDSFDTVDMKWHFTSASLNASLFPLYRKYFTSVMSPGSDALYLLGGSKDDINTPVGIIRYDLINQTSVVDLSIAHPSLNFSWLGGSADMLPNGVVVLAFGAYSDGSLYNSSQVLLFDTNINEIIIQPINGIAPNPRTLASSTLGPDKTTIYYFGGQDDINLKNLFAGSVYNDLVILDTNTWSWISLKVTGVSPMPSISSRMTVFGQNKIFISTGLAFNFISTSVSVLNNVPSLGESIESSNLQWFTNYDVFDNPSNNKGLSGGAIAGIVIGVLLFIVIIFFLLWRYVPATKDIAKYIQQDLIWNPRSIESPIIPQYITEETSEVLMPDIRFCFDGFSDANFLPLVSCAFRNGTDCSDRMKTLDNNKQAPVYLDFFGDVSCTMFYPEQDFRIINDNQGYTDSTGTKVQFSFFAEPLEFGNIDLGVIYIDFYPPGRNPNVKAQGLNNETKISDEDYSRWLAQEKSSNSIQTILLRQGVRSAASYTLTTIKTMRKNDGWNYIGFSSSYDDSMDVKTSYKDAPQNINNMPFSDEYAIKPISQLVVQPDAFVLKTSKDQKVFTLLNAFAQAGGVLGLFIAVQTILFGFRPQSPWGIVHRWSFGSLKIKLTDRLANYFNTKGTPVPLINPVSTRLNNANGYSYFSNSSNTYIPAEPDVPSAVEGIAEQENRMHHMEERLQIMELLLKSYYLNAEVFKSLDDAVKRGHKEKRRSSLGIDKNKDTDSVLQNDALSQEFDSRSDDQNRLFQMQPRGTYQTNLASQAPLEVYDEEHEIERK</sequence>
<evidence type="ECO:0000256" key="2">
    <source>
        <dbReference type="ARBA" id="ARBA00022737"/>
    </source>
</evidence>
<dbReference type="PANTHER" id="PTHR46093">
    <property type="entry name" value="ACYL-COA-BINDING DOMAIN-CONTAINING PROTEIN 5"/>
    <property type="match status" value="1"/>
</dbReference>
<proteinExistence type="predicted"/>
<name>A0A8H7SH55_9FUNG</name>
<evidence type="ECO:0000256" key="3">
    <source>
        <dbReference type="SAM" id="MobiDB-lite"/>
    </source>
</evidence>
<feature type="region of interest" description="Disordered" evidence="3">
    <location>
        <begin position="750"/>
        <end position="793"/>
    </location>
</feature>